<evidence type="ECO:0000313" key="2">
    <source>
        <dbReference type="Proteomes" id="UP001064390"/>
    </source>
</evidence>
<reference evidence="1" key="1">
    <citation type="submission" date="2022-09" db="EMBL/GenBank/DDBJ databases">
        <title>Streptomyces vinaceusdrappus strain AC-40.</title>
        <authorList>
            <person name="Sedeek A.M."/>
            <person name="Salah I."/>
            <person name="Kamel H.L."/>
            <person name="Soltan M.A."/>
            <person name="Elsayed T.R."/>
        </authorList>
    </citation>
    <scope>NUCLEOTIDE SEQUENCE</scope>
    <source>
        <strain evidence="1">AC-40</strain>
    </source>
</reference>
<dbReference type="RefSeq" id="WP_127440929.1">
    <property type="nucleotide sequence ID" value="NZ_CP104697.1"/>
</dbReference>
<protein>
    <submittedName>
        <fullName evidence="1">Uncharacterized protein</fullName>
    </submittedName>
</protein>
<sequence length="121" mass="13577">MNRTLDEQRAARVEEARRQVYTQFLMAFNETLNLLKPSNPQSARRSGLEKVNALYSLVDLEGPEDVRAAASAMREALLDVAELLDDYHRDSAAAYDWELERCAAARRVFLSTTHAVLHGGA</sequence>
<dbReference type="Proteomes" id="UP001064390">
    <property type="component" value="Chromosome"/>
</dbReference>
<organism evidence="1 2">
    <name type="scientific">Streptomyces vinaceusdrappus</name>
    <dbReference type="NCBI Taxonomy" id="67376"/>
    <lineage>
        <taxon>Bacteria</taxon>
        <taxon>Bacillati</taxon>
        <taxon>Actinomycetota</taxon>
        <taxon>Actinomycetes</taxon>
        <taxon>Kitasatosporales</taxon>
        <taxon>Streptomycetaceae</taxon>
        <taxon>Streptomyces</taxon>
        <taxon>Streptomyces rochei group</taxon>
    </lineage>
</organism>
<gene>
    <name evidence="1" type="ORF">N6Q81_00015</name>
</gene>
<evidence type="ECO:0000313" key="1">
    <source>
        <dbReference type="EMBL" id="UXI76566.1"/>
    </source>
</evidence>
<proteinExistence type="predicted"/>
<dbReference type="EMBL" id="CP104697">
    <property type="protein sequence ID" value="UXI76566.1"/>
    <property type="molecule type" value="Genomic_DNA"/>
</dbReference>
<accession>A0ABY6BSK5</accession>
<name>A0ABY6BSK5_9ACTN</name>
<keyword evidence="2" id="KW-1185">Reference proteome</keyword>